<accession>A0A220F6W0</accession>
<dbReference type="Proteomes" id="UP000240959">
    <property type="component" value="Segment"/>
</dbReference>
<dbReference type="InterPro" id="IPR055447">
    <property type="entry name" value="Rhabdo_glycop_CD"/>
</dbReference>
<dbReference type="Pfam" id="PF00974">
    <property type="entry name" value="Rhabdo_glycop_FD"/>
    <property type="match status" value="1"/>
</dbReference>
<feature type="domain" description="Spike glycoprotein fusion" evidence="10">
    <location>
        <begin position="89"/>
        <end position="188"/>
    </location>
</feature>
<feature type="transmembrane region" description="Helical" evidence="9">
    <location>
        <begin position="498"/>
        <end position="519"/>
    </location>
</feature>
<name>A0A220F6W0_9RHAB</name>
<dbReference type="Pfam" id="PF24833">
    <property type="entry name" value="Rhabdo_glycop_CD"/>
    <property type="match status" value="1"/>
</dbReference>
<evidence type="ECO:0000259" key="10">
    <source>
        <dbReference type="Pfam" id="PF00974"/>
    </source>
</evidence>
<keyword evidence="6 9" id="KW-1133">Transmembrane helix</keyword>
<dbReference type="EMBL" id="KY385390">
    <property type="protein sequence ID" value="ASD34109.1"/>
    <property type="molecule type" value="Viral_cRNA"/>
</dbReference>
<dbReference type="RefSeq" id="YP_009508526.1">
    <property type="nucleotide sequence ID" value="NC_039020.1"/>
</dbReference>
<proteinExistence type="predicted"/>
<organism evidence="12">
    <name type="scientific">Kanyawara virus</name>
    <dbReference type="NCBI Taxonomy" id="2014931"/>
    <lineage>
        <taxon>Viruses</taxon>
        <taxon>Riboviria</taxon>
        <taxon>Orthornavirae</taxon>
        <taxon>Negarnaviricota</taxon>
        <taxon>Haploviricotina</taxon>
        <taxon>Monjiviricetes</taxon>
        <taxon>Mononegavirales</taxon>
        <taxon>Rhabdoviridae</taxon>
        <taxon>Alpharhabdovirinae</taxon>
        <taxon>Ledantevirus</taxon>
        <taxon>Ledantevirus kanyawara</taxon>
    </lineage>
</organism>
<dbReference type="SUPFAM" id="SSF161008">
    <property type="entry name" value="Viral glycoprotein ectodomain-like"/>
    <property type="match status" value="1"/>
</dbReference>
<keyword evidence="2 9" id="KW-0812">Transmembrane</keyword>
<dbReference type="GO" id="GO:0019031">
    <property type="term" value="C:viral envelope"/>
    <property type="evidence" value="ECO:0007669"/>
    <property type="project" value="UniProtKB-KW"/>
</dbReference>
<dbReference type="GO" id="GO:0055036">
    <property type="term" value="C:virion membrane"/>
    <property type="evidence" value="ECO:0007669"/>
    <property type="project" value="UniProtKB-SubCell"/>
</dbReference>
<evidence type="ECO:0000256" key="9">
    <source>
        <dbReference type="SAM" id="Phobius"/>
    </source>
</evidence>
<dbReference type="OrthoDB" id="21147at10239"/>
<evidence type="ECO:0000256" key="2">
    <source>
        <dbReference type="ARBA" id="ARBA00022692"/>
    </source>
</evidence>
<dbReference type="Gene3D" id="2.30.29.130">
    <property type="match status" value="1"/>
</dbReference>
<feature type="domain" description="Spike glycoprotein G central" evidence="11">
    <location>
        <begin position="286"/>
        <end position="411"/>
    </location>
</feature>
<evidence type="ECO:0000256" key="1">
    <source>
        <dbReference type="ARBA" id="ARBA00004563"/>
    </source>
</evidence>
<evidence type="ECO:0000256" key="7">
    <source>
        <dbReference type="ARBA" id="ARBA00023136"/>
    </source>
</evidence>
<dbReference type="InterPro" id="IPR001903">
    <property type="entry name" value="Rhabdo_glycop_FD"/>
</dbReference>
<protein>
    <submittedName>
        <fullName evidence="12">Glycoprotein</fullName>
    </submittedName>
</protein>
<evidence type="ECO:0000259" key="11">
    <source>
        <dbReference type="Pfam" id="PF24833"/>
    </source>
</evidence>
<dbReference type="Gene3D" id="2.30.30.640">
    <property type="match status" value="1"/>
</dbReference>
<keyword evidence="3" id="KW-0732">Signal</keyword>
<keyword evidence="14" id="KW-1185">Reference proteome</keyword>
<keyword evidence="7 9" id="KW-0472">Membrane</keyword>
<dbReference type="GeneID" id="37619999"/>
<comment type="subcellular location">
    <subcellularLocation>
        <location evidence="1">Virion membrane</location>
        <topology evidence="1">Single-pass type I membrane protein</topology>
    </subcellularLocation>
</comment>
<keyword evidence="5" id="KW-0261">Viral envelope protein</keyword>
<evidence type="ECO:0000256" key="5">
    <source>
        <dbReference type="ARBA" id="ARBA00022879"/>
    </source>
</evidence>
<dbReference type="KEGG" id="vg:37619999"/>
<evidence type="ECO:0000313" key="12">
    <source>
        <dbReference type="EMBL" id="ASD34104.1"/>
    </source>
</evidence>
<evidence type="ECO:0000256" key="3">
    <source>
        <dbReference type="ARBA" id="ARBA00022729"/>
    </source>
</evidence>
<dbReference type="EMBL" id="KY385389">
    <property type="protein sequence ID" value="ASD34104.1"/>
    <property type="molecule type" value="Viral_cRNA"/>
</dbReference>
<keyword evidence="4" id="KW-0946">Virion</keyword>
<evidence type="ECO:0000313" key="13">
    <source>
        <dbReference type="EMBL" id="ASD34109.1"/>
    </source>
</evidence>
<sequence length="548" mass="62911">MKKTTRYYPTTNMHANLVHFTLLVASVQCVTKLSQYRNLLLPINVHSDWKPVEIHNLTCPKPRLDWTVDFHQLATEQVYRLKDLSLGEVKGYLCHKAQWITRCEYRWYLSQVVSRRVKEETPTQAECEEAIHHFNEGREMSGSFPPEACFWNAVNDESETKIILTVHDLTYDPYTDMGLDSNLVGGTCKSRFCKTTHSSVMWIKDPKGQTEPCVHMIAEKLTVLSSKQGETGKRWVKTTATPAMSLEKACKLRYCGVEGILLSSGLWFGLPDSSKEHHDNLGIRDNCPTNSEVGVLQPDYFDNSMEFKLEDLQREILCLQLLDKIKLQRLISMFDLQYLRPHNSGFGHVYQVINQTLMSTHAHYAVTTYPGSNSLTRNCLGQYKDSSMNTVCVNWSSWLPMKNGVYQGFNGIIEKDGVILFPEDQLLESSWNPDMFDYIPLDKIHHPFYFNMSDIIHDDIDERLIHDNSTNPGDAISDWVTVANNKVVHFFKQLGESIVIIILIILGANLTYKCVKLCIRWRFGLKSKKTQFLEEGHAMNMARETVFG</sequence>
<evidence type="ECO:0000313" key="14">
    <source>
        <dbReference type="Proteomes" id="UP000240959"/>
    </source>
</evidence>
<evidence type="ECO:0000256" key="8">
    <source>
        <dbReference type="ARBA" id="ARBA00023180"/>
    </source>
</evidence>
<evidence type="ECO:0000256" key="4">
    <source>
        <dbReference type="ARBA" id="ARBA00022844"/>
    </source>
</evidence>
<evidence type="ECO:0000256" key="6">
    <source>
        <dbReference type="ARBA" id="ARBA00022989"/>
    </source>
</evidence>
<keyword evidence="8" id="KW-0325">Glycoprotein</keyword>
<reference evidence="12" key="1">
    <citation type="journal article" date="2017" name="Sci. Rep.">
        <title>Kanyawara Virus: A Novel Rhabdovirus Infecting Newly Discovered Nycteribiid Bat Flies Infesting Previously Unknown Pteropodid Bats in Uganda.</title>
        <authorList>
            <person name="Goldberg T.L."/>
            <person name="Bennett A.J."/>
            <person name="Kityo R."/>
            <person name="Kuhn J."/>
            <person name="Chapman C.A."/>
        </authorList>
    </citation>
    <scope>NUCLEOTIDE SEQUENCE</scope>
    <source>
        <strain evidence="12">MPK001</strain>
        <strain evidence="13">MPK004</strain>
    </source>
</reference>